<proteinExistence type="predicted"/>
<dbReference type="AlphaFoldDB" id="A0AAW3B8D0"/>
<evidence type="ECO:0000256" key="1">
    <source>
        <dbReference type="SAM" id="MobiDB-lite"/>
    </source>
</evidence>
<dbReference type="Proteomes" id="UP001501274">
    <property type="component" value="Unassembled WGS sequence"/>
</dbReference>
<reference evidence="2 3" key="1">
    <citation type="submission" date="2024-02" db="EMBL/GenBank/DDBJ databases">
        <title>FIRST GENOME SEQUENCES OF Leishmania (Viannia) shawi, Leishmania (Viannia) lindenbergi AND Leishmania (Viannia) utingensis.</title>
        <authorList>
            <person name="Resadore F."/>
            <person name="Custodio M.G.F."/>
            <person name="Boite M.C."/>
            <person name="Cupolillo E."/>
            <person name="Ferreira G.E.M."/>
        </authorList>
    </citation>
    <scope>NUCLEOTIDE SEQUENCE [LARGE SCALE GENOMIC DNA]</scope>
    <source>
        <strain evidence="2 3">MDAS/BR/1979/M5533</strain>
    </source>
</reference>
<name>A0AAW3B8D0_9TRYP</name>
<gene>
    <name evidence="2" type="ORF">Q4I28_007778</name>
</gene>
<feature type="compositionally biased region" description="Low complexity" evidence="1">
    <location>
        <begin position="1"/>
        <end position="10"/>
    </location>
</feature>
<protein>
    <submittedName>
        <fullName evidence="2">Uncharacterized protein</fullName>
    </submittedName>
</protein>
<sequence length="131" mass="13685">SKQSSLASVPAAPPVDPLDLLPHKVAQRQPGTEAVALLVYSKLARLTRQTTAPPLLMASHSPPSAEERGAIRAALRCASSGAWGHGQASSQEWPRRPTATAHKSLRCLGRDLLRGRRVVAQLGAGPGAACS</sequence>
<evidence type="ECO:0000313" key="3">
    <source>
        <dbReference type="Proteomes" id="UP001501274"/>
    </source>
</evidence>
<organism evidence="2 3">
    <name type="scientific">Leishmania naiffi</name>
    <dbReference type="NCBI Taxonomy" id="5678"/>
    <lineage>
        <taxon>Eukaryota</taxon>
        <taxon>Discoba</taxon>
        <taxon>Euglenozoa</taxon>
        <taxon>Kinetoplastea</taxon>
        <taxon>Metakinetoplastina</taxon>
        <taxon>Trypanosomatida</taxon>
        <taxon>Trypanosomatidae</taxon>
        <taxon>Leishmaniinae</taxon>
        <taxon>Leishmania</taxon>
        <taxon>Leishmania naiffi species complex</taxon>
    </lineage>
</organism>
<feature type="non-terminal residue" evidence="2">
    <location>
        <position position="1"/>
    </location>
</feature>
<keyword evidence="3" id="KW-1185">Reference proteome</keyword>
<accession>A0AAW3B8D0</accession>
<feature type="region of interest" description="Disordered" evidence="1">
    <location>
        <begin position="1"/>
        <end position="20"/>
    </location>
</feature>
<comment type="caution">
    <text evidence="2">The sequence shown here is derived from an EMBL/GenBank/DDBJ whole genome shotgun (WGS) entry which is preliminary data.</text>
</comment>
<evidence type="ECO:0000313" key="2">
    <source>
        <dbReference type="EMBL" id="KAL0518117.1"/>
    </source>
</evidence>
<dbReference type="EMBL" id="JBAMZN010000036">
    <property type="protein sequence ID" value="KAL0518117.1"/>
    <property type="molecule type" value="Genomic_DNA"/>
</dbReference>